<sequence>MALNMEAENTTFPDLHIVEPQAPHTHTAIFLHGRGSNGPEFTEDLFSSKTSGGQDLPSLFPSWRWVFPSSGSRWNATFMEHQSAWFDIASLADTNRRQDLQIQGLKESSQYVLGVIEREIELLGGRSDNIIFGGLSQGMATALWTLLCSPGRVKGRIGAFVGCCGWIPFTLHIDQAIQLYRSKYASELGTSMCLIMPAFLLGTTGCPPFDSKPEEVKAVLSTPVLLLHGTDDAVVDISLGQQACQLLKEMGMDVKFYEYSRAENEGHWIKEPDGFDQIAAFLESKTS</sequence>
<dbReference type="PANTHER" id="PTHR10655">
    <property type="entry name" value="LYSOPHOSPHOLIPASE-RELATED"/>
    <property type="match status" value="1"/>
</dbReference>
<evidence type="ECO:0000256" key="1">
    <source>
        <dbReference type="ARBA" id="ARBA00006499"/>
    </source>
</evidence>
<dbReference type="InterPro" id="IPR050565">
    <property type="entry name" value="LYPA1-2/EST-like"/>
</dbReference>
<comment type="similarity">
    <text evidence="1">Belongs to the AB hydrolase superfamily. AB hydrolase 2 family.</text>
</comment>
<name>A0A0J6F1S8_COCPO</name>
<reference evidence="4" key="2">
    <citation type="journal article" date="2009" name="Genome Res.">
        <title>Comparative genomic analyses of the human fungal pathogens Coccidioides and their relatives.</title>
        <authorList>
            <person name="Sharpton T.J."/>
            <person name="Stajich J.E."/>
            <person name="Rounsley S.D."/>
            <person name="Gardner M.J."/>
            <person name="Wortman J.R."/>
            <person name="Jordar V.S."/>
            <person name="Maiti R."/>
            <person name="Kodira C.D."/>
            <person name="Neafsey D.E."/>
            <person name="Zeng Q."/>
            <person name="Hung C.-Y."/>
            <person name="McMahan C."/>
            <person name="Muszewska A."/>
            <person name="Grynberg M."/>
            <person name="Mandel M.A."/>
            <person name="Kellner E.M."/>
            <person name="Barker B.M."/>
            <person name="Galgiani J.N."/>
            <person name="Orbach M.J."/>
            <person name="Kirkland T.N."/>
            <person name="Cole G.T."/>
            <person name="Henn M.R."/>
            <person name="Birren B.W."/>
            <person name="Taylor J.W."/>
        </authorList>
    </citation>
    <scope>NUCLEOTIDE SEQUENCE [LARGE SCALE GENOMIC DNA]</scope>
    <source>
        <strain evidence="4">RMSCC 3488</strain>
    </source>
</reference>
<dbReference type="PANTHER" id="PTHR10655:SF63">
    <property type="entry name" value="PHOSPHOLIPASE_CARBOXYLESTERASE_THIOESTERASE DOMAIN-CONTAINING PROTEIN"/>
    <property type="match status" value="1"/>
</dbReference>
<evidence type="ECO:0000313" key="3">
    <source>
        <dbReference type="EMBL" id="KMM66831.1"/>
    </source>
</evidence>
<dbReference type="Gene3D" id="3.40.50.1820">
    <property type="entry name" value="alpha/beta hydrolase"/>
    <property type="match status" value="1"/>
</dbReference>
<evidence type="ECO:0000259" key="2">
    <source>
        <dbReference type="Pfam" id="PF02230"/>
    </source>
</evidence>
<dbReference type="Pfam" id="PF02230">
    <property type="entry name" value="Abhydrolase_2"/>
    <property type="match status" value="2"/>
</dbReference>
<dbReference type="GO" id="GO:0005737">
    <property type="term" value="C:cytoplasm"/>
    <property type="evidence" value="ECO:0007669"/>
    <property type="project" value="TreeGrafter"/>
</dbReference>
<dbReference type="InterPro" id="IPR003140">
    <property type="entry name" value="PLipase/COase/thioEstase"/>
</dbReference>
<proteinExistence type="inferred from homology"/>
<dbReference type="VEuPathDB" id="FungiDB:CPAG_03168"/>
<dbReference type="OrthoDB" id="2418081at2759"/>
<dbReference type="GO" id="GO:0008474">
    <property type="term" value="F:palmitoyl-(protein) hydrolase activity"/>
    <property type="evidence" value="ECO:0007669"/>
    <property type="project" value="TreeGrafter"/>
</dbReference>
<dbReference type="Proteomes" id="UP000054567">
    <property type="component" value="Unassembled WGS sequence"/>
</dbReference>
<dbReference type="EMBL" id="DS268110">
    <property type="protein sequence ID" value="KMM66831.1"/>
    <property type="molecule type" value="Genomic_DNA"/>
</dbReference>
<reference evidence="4" key="3">
    <citation type="journal article" date="2010" name="Genome Res.">
        <title>Population genomic sequencing of Coccidioides fungi reveals recent hybridization and transposon control.</title>
        <authorList>
            <person name="Neafsey D.E."/>
            <person name="Barker B.M."/>
            <person name="Sharpton T.J."/>
            <person name="Stajich J.E."/>
            <person name="Park D.J."/>
            <person name="Whiston E."/>
            <person name="Hung C.-Y."/>
            <person name="McMahan C."/>
            <person name="White J."/>
            <person name="Sykes S."/>
            <person name="Heiman D."/>
            <person name="Young S."/>
            <person name="Zeng Q."/>
            <person name="Abouelleil A."/>
            <person name="Aftuck L."/>
            <person name="Bessette D."/>
            <person name="Brown A."/>
            <person name="FitzGerald M."/>
            <person name="Lui A."/>
            <person name="Macdonald J.P."/>
            <person name="Priest M."/>
            <person name="Orbach M.J."/>
            <person name="Galgiani J.N."/>
            <person name="Kirkland T.N."/>
            <person name="Cole G.T."/>
            <person name="Birren B.W."/>
            <person name="Henn M.R."/>
            <person name="Taylor J.W."/>
            <person name="Rounsley S.D."/>
        </authorList>
    </citation>
    <scope>NUCLEOTIDE SEQUENCE [LARGE SCALE GENOMIC DNA]</scope>
    <source>
        <strain evidence="4">RMSCC 3488</strain>
    </source>
</reference>
<gene>
    <name evidence="3" type="ORF">CPAG_03168</name>
</gene>
<protein>
    <recommendedName>
        <fullName evidence="2">Phospholipase/carboxylesterase/thioesterase domain-containing protein</fullName>
    </recommendedName>
</protein>
<reference evidence="3 4" key="1">
    <citation type="submission" date="2007-06" db="EMBL/GenBank/DDBJ databases">
        <title>The Genome Sequence of Coccidioides posadasii RMSCC_3488.</title>
        <authorList>
            <consortium name="Coccidioides Genome Resources Consortium"/>
            <consortium name="The Broad Institute Genome Sequencing Platform"/>
            <person name="Henn M.R."/>
            <person name="Sykes S."/>
            <person name="Young S."/>
            <person name="Jaffe D."/>
            <person name="Berlin A."/>
            <person name="Alvarez P."/>
            <person name="Butler J."/>
            <person name="Gnerre S."/>
            <person name="Grabherr M."/>
            <person name="Mauceli E."/>
            <person name="Brockman W."/>
            <person name="Kodira C."/>
            <person name="Alvarado L."/>
            <person name="Zeng Q."/>
            <person name="Crawford M."/>
            <person name="Antoine C."/>
            <person name="Devon K."/>
            <person name="Galgiani J."/>
            <person name="Orsborn K."/>
            <person name="Lewis M.L."/>
            <person name="Nusbaum C."/>
            <person name="Galagan J."/>
            <person name="Birren B."/>
        </authorList>
    </citation>
    <scope>NUCLEOTIDE SEQUENCE [LARGE SCALE GENOMIC DNA]</scope>
    <source>
        <strain evidence="3 4">RMSCC 3488</strain>
    </source>
</reference>
<feature type="domain" description="Phospholipase/carboxylesterase/thioesterase" evidence="2">
    <location>
        <begin position="16"/>
        <end position="176"/>
    </location>
</feature>
<feature type="domain" description="Phospholipase/carboxylesterase/thioesterase" evidence="2">
    <location>
        <begin position="192"/>
        <end position="260"/>
    </location>
</feature>
<dbReference type="SUPFAM" id="SSF53474">
    <property type="entry name" value="alpha/beta-Hydrolases"/>
    <property type="match status" value="1"/>
</dbReference>
<dbReference type="InterPro" id="IPR029058">
    <property type="entry name" value="AB_hydrolase_fold"/>
</dbReference>
<dbReference type="GO" id="GO:0052689">
    <property type="term" value="F:carboxylic ester hydrolase activity"/>
    <property type="evidence" value="ECO:0007669"/>
    <property type="project" value="TreeGrafter"/>
</dbReference>
<organism evidence="3 4">
    <name type="scientific">Coccidioides posadasii RMSCC 3488</name>
    <dbReference type="NCBI Taxonomy" id="454284"/>
    <lineage>
        <taxon>Eukaryota</taxon>
        <taxon>Fungi</taxon>
        <taxon>Dikarya</taxon>
        <taxon>Ascomycota</taxon>
        <taxon>Pezizomycotina</taxon>
        <taxon>Eurotiomycetes</taxon>
        <taxon>Eurotiomycetidae</taxon>
        <taxon>Onygenales</taxon>
        <taxon>Onygenaceae</taxon>
        <taxon>Coccidioides</taxon>
    </lineage>
</organism>
<accession>A0A0J6F1S8</accession>
<dbReference type="AlphaFoldDB" id="A0A0J6F1S8"/>
<evidence type="ECO:0000313" key="4">
    <source>
        <dbReference type="Proteomes" id="UP000054567"/>
    </source>
</evidence>